<dbReference type="InterPro" id="IPR005841">
    <property type="entry name" value="Alpha-D-phosphohexomutase_SF"/>
</dbReference>
<dbReference type="SUPFAM" id="SSF55957">
    <property type="entry name" value="Phosphoglucomutase, C-terminal domain"/>
    <property type="match status" value="1"/>
</dbReference>
<dbReference type="Pfam" id="PF00408">
    <property type="entry name" value="PGM_PMM_IV"/>
    <property type="match status" value="1"/>
</dbReference>
<feature type="domain" description="Alpha-D-phosphohexomutase alpha/beta/alpha" evidence="10">
    <location>
        <begin position="3"/>
        <end position="137"/>
    </location>
</feature>
<dbReference type="InterPro" id="IPR016066">
    <property type="entry name" value="A-D-PHexomutase_CS"/>
</dbReference>
<feature type="binding site" description="via phosphate group" evidence="6">
    <location>
        <position position="102"/>
    </location>
    <ligand>
        <name>Mg(2+)</name>
        <dbReference type="ChEBI" id="CHEBI:18420"/>
    </ligand>
</feature>
<dbReference type="EMBL" id="JBHSEP010000001">
    <property type="protein sequence ID" value="MFC4596810.1"/>
    <property type="molecule type" value="Genomic_DNA"/>
</dbReference>
<dbReference type="InterPro" id="IPR005843">
    <property type="entry name" value="A-D-PHexomutase_C"/>
</dbReference>
<evidence type="ECO:0000256" key="4">
    <source>
        <dbReference type="ARBA" id="ARBA00022842"/>
    </source>
</evidence>
<dbReference type="InterPro" id="IPR005844">
    <property type="entry name" value="A-D-PHexomutase_a/b/a-I"/>
</dbReference>
<dbReference type="EC" id="5.4.2.10" evidence="6 8"/>
<comment type="caution">
    <text evidence="13">The sequence shown here is derived from an EMBL/GenBank/DDBJ whole genome shotgun (WGS) entry which is preliminary data.</text>
</comment>
<dbReference type="Proteomes" id="UP001596028">
    <property type="component" value="Unassembled WGS sequence"/>
</dbReference>
<dbReference type="GO" id="GO:0008966">
    <property type="term" value="F:phosphoglucosamine mutase activity"/>
    <property type="evidence" value="ECO:0007669"/>
    <property type="project" value="UniProtKB-EC"/>
</dbReference>
<dbReference type="PANTHER" id="PTHR42946">
    <property type="entry name" value="PHOSPHOHEXOSE MUTASE"/>
    <property type="match status" value="1"/>
</dbReference>
<dbReference type="InterPro" id="IPR016055">
    <property type="entry name" value="A-D-PHexomutase_a/b/a-I/II/III"/>
</dbReference>
<dbReference type="Pfam" id="PF02880">
    <property type="entry name" value="PGM_PMM_III"/>
    <property type="match status" value="1"/>
</dbReference>
<accession>A0ABV9F7N4</accession>
<organism evidence="13 14">
    <name type="scientific">Cohnella hongkongensis</name>
    <dbReference type="NCBI Taxonomy" id="178337"/>
    <lineage>
        <taxon>Bacteria</taxon>
        <taxon>Bacillati</taxon>
        <taxon>Bacillota</taxon>
        <taxon>Bacilli</taxon>
        <taxon>Bacillales</taxon>
        <taxon>Paenibacillaceae</taxon>
        <taxon>Cohnella</taxon>
    </lineage>
</organism>
<evidence type="ECO:0000259" key="9">
    <source>
        <dbReference type="Pfam" id="PF00408"/>
    </source>
</evidence>
<evidence type="ECO:0000256" key="8">
    <source>
        <dbReference type="RuleBase" id="RU004327"/>
    </source>
</evidence>
<dbReference type="HAMAP" id="MF_01554_B">
    <property type="entry name" value="GlmM_B"/>
    <property type="match status" value="1"/>
</dbReference>
<dbReference type="Gene3D" id="3.30.310.50">
    <property type="entry name" value="Alpha-D-phosphohexomutase, C-terminal domain"/>
    <property type="match status" value="1"/>
</dbReference>
<dbReference type="Gene3D" id="3.40.120.10">
    <property type="entry name" value="Alpha-D-Glucose-1,6-Bisphosphate, subunit A, domain 3"/>
    <property type="match status" value="3"/>
</dbReference>
<evidence type="ECO:0000256" key="3">
    <source>
        <dbReference type="ARBA" id="ARBA00022723"/>
    </source>
</evidence>
<dbReference type="RefSeq" id="WP_378091321.1">
    <property type="nucleotide sequence ID" value="NZ_JBHSEP010000001.1"/>
</dbReference>
<dbReference type="InterPro" id="IPR006352">
    <property type="entry name" value="GlmM_bact"/>
</dbReference>
<dbReference type="InterPro" id="IPR036900">
    <property type="entry name" value="A-D-PHexomutase_C_sf"/>
</dbReference>
<keyword evidence="14" id="KW-1185">Reference proteome</keyword>
<evidence type="ECO:0000259" key="12">
    <source>
        <dbReference type="Pfam" id="PF02880"/>
    </source>
</evidence>
<feature type="binding site" evidence="6">
    <location>
        <position position="242"/>
    </location>
    <ligand>
        <name>Mg(2+)</name>
        <dbReference type="ChEBI" id="CHEBI:18420"/>
    </ligand>
</feature>
<dbReference type="PRINTS" id="PR00509">
    <property type="entry name" value="PGMPMM"/>
</dbReference>
<protein>
    <recommendedName>
        <fullName evidence="6 8">Phosphoglucosamine mutase</fullName>
        <ecNumber evidence="6 8">5.4.2.10</ecNumber>
    </recommendedName>
</protein>
<feature type="domain" description="Alpha-D-phosphohexomutase C-terminal" evidence="9">
    <location>
        <begin position="375"/>
        <end position="438"/>
    </location>
</feature>
<comment type="cofactor">
    <cofactor evidence="6">
        <name>Mg(2+)</name>
        <dbReference type="ChEBI" id="CHEBI:18420"/>
    </cofactor>
    <text evidence="6">Binds 1 Mg(2+) ion per subunit.</text>
</comment>
<feature type="domain" description="Alpha-D-phosphohexomutase alpha/beta/alpha" evidence="12">
    <location>
        <begin position="259"/>
        <end position="371"/>
    </location>
</feature>
<dbReference type="InterPro" id="IPR050060">
    <property type="entry name" value="Phosphoglucosamine_mutase"/>
</dbReference>
<evidence type="ECO:0000256" key="2">
    <source>
        <dbReference type="ARBA" id="ARBA00022553"/>
    </source>
</evidence>
<dbReference type="CDD" id="cd05802">
    <property type="entry name" value="GlmM"/>
    <property type="match status" value="1"/>
</dbReference>
<feature type="active site" description="Phosphoserine intermediate" evidence="6">
    <location>
        <position position="102"/>
    </location>
</feature>
<keyword evidence="3 6" id="KW-0479">Metal-binding</keyword>
<comment type="catalytic activity">
    <reaction evidence="6 8">
        <text>alpha-D-glucosamine 1-phosphate = D-glucosamine 6-phosphate</text>
        <dbReference type="Rhea" id="RHEA:23424"/>
        <dbReference type="ChEBI" id="CHEBI:58516"/>
        <dbReference type="ChEBI" id="CHEBI:58725"/>
        <dbReference type="EC" id="5.4.2.10"/>
    </reaction>
</comment>
<dbReference type="Pfam" id="PF02879">
    <property type="entry name" value="PGM_PMM_II"/>
    <property type="match status" value="1"/>
</dbReference>
<gene>
    <name evidence="6 13" type="primary">glmM</name>
    <name evidence="13" type="ORF">ACFO3S_01050</name>
</gene>
<dbReference type="InterPro" id="IPR005846">
    <property type="entry name" value="A-D-PHexomutase_a/b/a-III"/>
</dbReference>
<evidence type="ECO:0000256" key="7">
    <source>
        <dbReference type="RuleBase" id="RU004326"/>
    </source>
</evidence>
<evidence type="ECO:0000313" key="13">
    <source>
        <dbReference type="EMBL" id="MFC4596810.1"/>
    </source>
</evidence>
<evidence type="ECO:0000313" key="14">
    <source>
        <dbReference type="Proteomes" id="UP001596028"/>
    </source>
</evidence>
<feature type="domain" description="Alpha-D-phosphohexomutase alpha/beta/alpha" evidence="11">
    <location>
        <begin position="160"/>
        <end position="255"/>
    </location>
</feature>
<feature type="binding site" evidence="6">
    <location>
        <position position="244"/>
    </location>
    <ligand>
        <name>Mg(2+)</name>
        <dbReference type="ChEBI" id="CHEBI:18420"/>
    </ligand>
</feature>
<feature type="modified residue" description="Phosphoserine" evidence="6">
    <location>
        <position position="102"/>
    </location>
</feature>
<comment type="PTM">
    <text evidence="6">Activated by phosphorylation.</text>
</comment>
<evidence type="ECO:0000259" key="10">
    <source>
        <dbReference type="Pfam" id="PF02878"/>
    </source>
</evidence>
<dbReference type="NCBIfam" id="TIGR01455">
    <property type="entry name" value="glmM"/>
    <property type="match status" value="1"/>
</dbReference>
<comment type="function">
    <text evidence="6 8">Catalyzes the conversion of glucosamine-6-phosphate to glucosamine-1-phosphate.</text>
</comment>
<dbReference type="PANTHER" id="PTHR42946:SF1">
    <property type="entry name" value="PHOSPHOGLUCOMUTASE (ALPHA-D-GLUCOSE-1,6-BISPHOSPHATE-DEPENDENT)"/>
    <property type="match status" value="1"/>
</dbReference>
<reference evidence="14" key="1">
    <citation type="journal article" date="2019" name="Int. J. Syst. Evol. Microbiol.">
        <title>The Global Catalogue of Microorganisms (GCM) 10K type strain sequencing project: providing services to taxonomists for standard genome sequencing and annotation.</title>
        <authorList>
            <consortium name="The Broad Institute Genomics Platform"/>
            <consortium name="The Broad Institute Genome Sequencing Center for Infectious Disease"/>
            <person name="Wu L."/>
            <person name="Ma J."/>
        </authorList>
    </citation>
    <scope>NUCLEOTIDE SEQUENCE [LARGE SCALE GENOMIC DNA]</scope>
    <source>
        <strain evidence="14">CCUG 49571</strain>
    </source>
</reference>
<keyword evidence="4 6" id="KW-0460">Magnesium</keyword>
<keyword evidence="5 6" id="KW-0413">Isomerase</keyword>
<dbReference type="InterPro" id="IPR005845">
    <property type="entry name" value="A-D-PHexomutase_a/b/a-II"/>
</dbReference>
<keyword evidence="2 6" id="KW-0597">Phosphoprotein</keyword>
<proteinExistence type="inferred from homology"/>
<evidence type="ECO:0000256" key="5">
    <source>
        <dbReference type="ARBA" id="ARBA00023235"/>
    </source>
</evidence>
<comment type="similarity">
    <text evidence="1 6 7">Belongs to the phosphohexose mutase family.</text>
</comment>
<feature type="binding site" evidence="6">
    <location>
        <position position="246"/>
    </location>
    <ligand>
        <name>Mg(2+)</name>
        <dbReference type="ChEBI" id="CHEBI:18420"/>
    </ligand>
</feature>
<name>A0ABV9F7N4_9BACL</name>
<dbReference type="PROSITE" id="PS00710">
    <property type="entry name" value="PGM_PMM"/>
    <property type="match status" value="1"/>
</dbReference>
<dbReference type="SUPFAM" id="SSF53738">
    <property type="entry name" value="Phosphoglucomutase, first 3 domains"/>
    <property type="match status" value="3"/>
</dbReference>
<dbReference type="Pfam" id="PF02878">
    <property type="entry name" value="PGM_PMM_I"/>
    <property type="match status" value="1"/>
</dbReference>
<evidence type="ECO:0000259" key="11">
    <source>
        <dbReference type="Pfam" id="PF02879"/>
    </source>
</evidence>
<sequence length="453" mass="48736">MGKYFGTDGVRGIANRELSPELVFRLGRAGGYALTRNKQGKRPVILIGRDTRISGEMLEAALVAGLLSIGADVVRLGILSTPGVAYLTKTRGADAGVMISASHNPVEDNGIKFFGGDGFKLSDAIEAEIEALLDADEDRIPRPIGAEVGAVQDDPEGGQDYLSYLKATVHQRFEGLKVVVDCAHGAASRLAPQLLRDLGADTVMLSHQPDGLNINENCGSTHPEAVQRAVVEHRADLGLSFDGDADRLIAVDEKGAIVDGDQILYILAEFLKKRRRLKNDTVVSTVMSNLGFHKALESRGVETRQTKVGDRYVLEEMVRGGYNLGGEQSGHIVMLDYSTTGDGMLCAIQLMNVLKSESAPLSGLAQGMTKYPQLLVNVQVEDKSRLAGNPKIEEAVRAVENRMGGSGRVLVRPSGTEPLVRVMAEGPNEQELAGFVSVLADVIKEELEIRPQE</sequence>
<evidence type="ECO:0000256" key="1">
    <source>
        <dbReference type="ARBA" id="ARBA00010231"/>
    </source>
</evidence>
<evidence type="ECO:0000256" key="6">
    <source>
        <dbReference type="HAMAP-Rule" id="MF_01554"/>
    </source>
</evidence>
<dbReference type="NCBIfam" id="NF008139">
    <property type="entry name" value="PRK10887.1"/>
    <property type="match status" value="1"/>
</dbReference>